<accession>E3LEV8</accession>
<sequence length="113" mass="12944">MDSVNLSIGMHLKESLINEVCETKMKCVKITMKTAENTNKVLANFQKIKSSVPELSQLSARPDLSKMDIIKFRHALKDAIKKNNVAGENLYSERHTSREDHLQRRKIIVCKFS</sequence>
<dbReference type="EMBL" id="DS268407">
    <property type="protein sequence ID" value="EFO82376.1"/>
    <property type="molecule type" value="Genomic_DNA"/>
</dbReference>
<dbReference type="AlphaFoldDB" id="E3LEV8"/>
<gene>
    <name evidence="1" type="ORF">CRE_00389</name>
</gene>
<protein>
    <submittedName>
        <fullName evidence="1">Uncharacterized protein</fullName>
    </submittedName>
</protein>
<dbReference type="Proteomes" id="UP000008281">
    <property type="component" value="Unassembled WGS sequence"/>
</dbReference>
<reference evidence="1" key="1">
    <citation type="submission" date="2007-07" db="EMBL/GenBank/DDBJ databases">
        <title>PCAP assembly of the Caenorhabditis remanei genome.</title>
        <authorList>
            <consortium name="The Caenorhabditis remanei Sequencing Consortium"/>
            <person name="Wilson R.K."/>
        </authorList>
    </citation>
    <scope>NUCLEOTIDE SEQUENCE [LARGE SCALE GENOMIC DNA]</scope>
    <source>
        <strain evidence="1">PB4641</strain>
    </source>
</reference>
<evidence type="ECO:0000313" key="1">
    <source>
        <dbReference type="EMBL" id="EFO82376.1"/>
    </source>
</evidence>
<dbReference type="HOGENOM" id="CLU_2135816_0_0_1"/>
<name>E3LEV8_CAERE</name>
<evidence type="ECO:0000313" key="2">
    <source>
        <dbReference type="Proteomes" id="UP000008281"/>
    </source>
</evidence>
<organism evidence="2">
    <name type="scientific">Caenorhabditis remanei</name>
    <name type="common">Caenorhabditis vulgaris</name>
    <dbReference type="NCBI Taxonomy" id="31234"/>
    <lineage>
        <taxon>Eukaryota</taxon>
        <taxon>Metazoa</taxon>
        <taxon>Ecdysozoa</taxon>
        <taxon>Nematoda</taxon>
        <taxon>Chromadorea</taxon>
        <taxon>Rhabditida</taxon>
        <taxon>Rhabditina</taxon>
        <taxon>Rhabditomorpha</taxon>
        <taxon>Rhabditoidea</taxon>
        <taxon>Rhabditidae</taxon>
        <taxon>Peloderinae</taxon>
        <taxon>Caenorhabditis</taxon>
    </lineage>
</organism>
<proteinExistence type="predicted"/>
<keyword evidence="2" id="KW-1185">Reference proteome</keyword>
<dbReference type="InParanoid" id="E3LEV8"/>